<sequence length="78" mass="8720">MLMEEVGNAIRVEVSPSTNMVGREELSKAIRKIMDKGDKEGSVMRERAKELKHIAKRAWSHDGPTYLALSKITHSNGV</sequence>
<dbReference type="Gene3D" id="3.40.50.2000">
    <property type="entry name" value="Glycogen Phosphorylase B"/>
    <property type="match status" value="2"/>
</dbReference>
<dbReference type="AlphaFoldDB" id="A0A0B2QX72"/>
<proteinExistence type="predicted"/>
<keyword evidence="2" id="KW-0808">Transferase</keyword>
<dbReference type="EC" id="2.4.1.111" evidence="2"/>
<evidence type="ECO:0000313" key="2">
    <source>
        <dbReference type="EMBL" id="KHN24644.1"/>
    </source>
</evidence>
<organism evidence="2">
    <name type="scientific">Glycine soja</name>
    <name type="common">Wild soybean</name>
    <dbReference type="NCBI Taxonomy" id="3848"/>
    <lineage>
        <taxon>Eukaryota</taxon>
        <taxon>Viridiplantae</taxon>
        <taxon>Streptophyta</taxon>
        <taxon>Embryophyta</taxon>
        <taxon>Tracheophyta</taxon>
        <taxon>Spermatophyta</taxon>
        <taxon>Magnoliopsida</taxon>
        <taxon>eudicotyledons</taxon>
        <taxon>Gunneridae</taxon>
        <taxon>Pentapetalae</taxon>
        <taxon>rosids</taxon>
        <taxon>fabids</taxon>
        <taxon>Fabales</taxon>
        <taxon>Fabaceae</taxon>
        <taxon>Papilionoideae</taxon>
        <taxon>50 kb inversion clade</taxon>
        <taxon>NPAAA clade</taxon>
        <taxon>indigoferoid/millettioid clade</taxon>
        <taxon>Phaseoleae</taxon>
        <taxon>Glycine</taxon>
        <taxon>Glycine subgen. Soja</taxon>
    </lineage>
</organism>
<reference evidence="2" key="1">
    <citation type="submission" date="2014-07" db="EMBL/GenBank/DDBJ databases">
        <title>Identification of a novel salt tolerance gene in wild soybean by whole-genome sequencing.</title>
        <authorList>
            <person name="Lam H.-M."/>
            <person name="Qi X."/>
            <person name="Li M.-W."/>
            <person name="Liu X."/>
            <person name="Xie M."/>
            <person name="Ni M."/>
            <person name="Xu X."/>
        </authorList>
    </citation>
    <scope>NUCLEOTIDE SEQUENCE [LARGE SCALE GENOMIC DNA]</scope>
    <source>
        <tissue evidence="2">Root</tissue>
    </source>
</reference>
<gene>
    <name evidence="2" type="ORF">glysoja_044463</name>
</gene>
<dbReference type="SUPFAM" id="SSF53756">
    <property type="entry name" value="UDP-Glycosyltransferase/glycogen phosphorylase"/>
    <property type="match status" value="1"/>
</dbReference>
<accession>A0A0B2QX72</accession>
<dbReference type="PANTHER" id="PTHR48046:SF1">
    <property type="entry name" value="GLYCOSYLTRANSFERASE-RELATED"/>
    <property type="match status" value="1"/>
</dbReference>
<dbReference type="EMBL" id="KN655249">
    <property type="protein sequence ID" value="KHN24644.1"/>
    <property type="molecule type" value="Genomic_DNA"/>
</dbReference>
<name>A0A0B2QX72_GLYSO</name>
<dbReference type="PANTHER" id="PTHR48046">
    <property type="entry name" value="UDP-GLYCOSYLTRANSFERASE 72E1"/>
    <property type="match status" value="1"/>
</dbReference>
<evidence type="ECO:0000256" key="1">
    <source>
        <dbReference type="ARBA" id="ARBA00022676"/>
    </source>
</evidence>
<protein>
    <submittedName>
        <fullName evidence="2">UDP-glycosyltransferase 72D1</fullName>
        <ecNumber evidence="2">2.4.1.111</ecNumber>
    </submittedName>
</protein>
<keyword evidence="1 2" id="KW-0328">Glycosyltransferase</keyword>
<dbReference type="Proteomes" id="UP000053555">
    <property type="component" value="Unassembled WGS sequence"/>
</dbReference>
<dbReference type="GO" id="GO:0047209">
    <property type="term" value="F:coniferyl-alcohol glucosyltransferase activity"/>
    <property type="evidence" value="ECO:0007669"/>
    <property type="project" value="UniProtKB-EC"/>
</dbReference>